<evidence type="ECO:0000313" key="2">
    <source>
        <dbReference type="EMBL" id="JAP46448.1"/>
    </source>
</evidence>
<dbReference type="InterPro" id="IPR024130">
    <property type="entry name" value="DAP1/DAPL1"/>
</dbReference>
<gene>
    <name evidence="2" type="ORF">TR121052</name>
</gene>
<accession>A0A0X3P3Q0</accession>
<dbReference type="AlphaFoldDB" id="A0A0X3P3Q0"/>
<feature type="compositionally biased region" description="Basic and acidic residues" evidence="1">
    <location>
        <begin position="73"/>
        <end position="86"/>
    </location>
</feature>
<dbReference type="EMBL" id="GEEE01016777">
    <property type="protein sequence ID" value="JAP46448.1"/>
    <property type="molecule type" value="Transcribed_RNA"/>
</dbReference>
<name>A0A0X3P3Q0_SCHSO</name>
<organism evidence="2">
    <name type="scientific">Schistocephalus solidus</name>
    <name type="common">Tapeworm</name>
    <dbReference type="NCBI Taxonomy" id="70667"/>
    <lineage>
        <taxon>Eukaryota</taxon>
        <taxon>Metazoa</taxon>
        <taxon>Spiralia</taxon>
        <taxon>Lophotrochozoa</taxon>
        <taxon>Platyhelminthes</taxon>
        <taxon>Cestoda</taxon>
        <taxon>Eucestoda</taxon>
        <taxon>Diphyllobothriidea</taxon>
        <taxon>Diphyllobothriidae</taxon>
        <taxon>Schistocephalus</taxon>
    </lineage>
</organism>
<sequence>MPTDDEGDMAQSIPNPPAIKVGNMRVATKHRDSNEKALTSVEYNKQAKEYNSEIVVHPQHDFLTKEELEFHDKTVRDSQNKPEPKVSKPTQPIMRICHQP</sequence>
<dbReference type="Pfam" id="PF15228">
    <property type="entry name" value="DAP"/>
    <property type="match status" value="1"/>
</dbReference>
<protein>
    <submittedName>
        <fullName evidence="2">Death-associated protein</fullName>
    </submittedName>
</protein>
<evidence type="ECO:0000256" key="1">
    <source>
        <dbReference type="SAM" id="MobiDB-lite"/>
    </source>
</evidence>
<reference evidence="2" key="1">
    <citation type="submission" date="2016-01" db="EMBL/GenBank/DDBJ databases">
        <title>Reference transcriptome for the parasite Schistocephalus solidus: insights into the molecular evolution of parasitism.</title>
        <authorList>
            <person name="Hebert F.O."/>
            <person name="Grambauer S."/>
            <person name="Barber I."/>
            <person name="Landry C.R."/>
            <person name="Aubin-Horth N."/>
        </authorList>
    </citation>
    <scope>NUCLEOTIDE SEQUENCE</scope>
</reference>
<proteinExistence type="predicted"/>
<feature type="region of interest" description="Disordered" evidence="1">
    <location>
        <begin position="73"/>
        <end position="92"/>
    </location>
</feature>